<evidence type="ECO:0000313" key="3">
    <source>
        <dbReference type="Proteomes" id="UP000013782"/>
    </source>
</evidence>
<name>R2Q7K3_9ENTE</name>
<feature type="region of interest" description="Disordered" evidence="1">
    <location>
        <begin position="31"/>
        <end position="59"/>
    </location>
</feature>
<reference evidence="2 3" key="1">
    <citation type="submission" date="2013-02" db="EMBL/GenBank/DDBJ databases">
        <title>The Genome Sequence of Enterococcus pallens BAA-351.</title>
        <authorList>
            <consortium name="The Broad Institute Genome Sequencing Platform"/>
            <consortium name="The Broad Institute Genome Sequencing Center for Infectious Disease"/>
            <person name="Earl A.M."/>
            <person name="Gilmore M.S."/>
            <person name="Lebreton F."/>
            <person name="Walker B."/>
            <person name="Young S.K."/>
            <person name="Zeng Q."/>
            <person name="Gargeya S."/>
            <person name="Fitzgerald M."/>
            <person name="Haas B."/>
            <person name="Abouelleil A."/>
            <person name="Alvarado L."/>
            <person name="Arachchi H.M."/>
            <person name="Berlin A.M."/>
            <person name="Chapman S.B."/>
            <person name="Dewar J."/>
            <person name="Goldberg J."/>
            <person name="Griggs A."/>
            <person name="Gujja S."/>
            <person name="Hansen M."/>
            <person name="Howarth C."/>
            <person name="Imamovic A."/>
            <person name="Larimer J."/>
            <person name="McCowan C."/>
            <person name="Murphy C."/>
            <person name="Neiman D."/>
            <person name="Pearson M."/>
            <person name="Priest M."/>
            <person name="Roberts A."/>
            <person name="Saif S."/>
            <person name="Shea T."/>
            <person name="Sisk P."/>
            <person name="Sykes S."/>
            <person name="Wortman J."/>
            <person name="Nusbaum C."/>
            <person name="Birren B."/>
        </authorList>
    </citation>
    <scope>NUCLEOTIDE SEQUENCE [LARGE SCALE GENOMIC DNA]</scope>
    <source>
        <strain evidence="2 3">ATCC BAA-351</strain>
    </source>
</reference>
<dbReference type="PATRIC" id="fig|1158607.3.peg.2911"/>
<sequence length="59" mass="6683">MKYVLTKSDKEKFAKLLEINVLSRKGAFTLDNEGNPLTEPPQSVDPLSNVDEDWDECVD</sequence>
<proteinExistence type="predicted"/>
<dbReference type="HOGENOM" id="CLU_2953337_0_0_9"/>
<feature type="compositionally biased region" description="Acidic residues" evidence="1">
    <location>
        <begin position="50"/>
        <end position="59"/>
    </location>
</feature>
<comment type="caution">
    <text evidence="2">The sequence shown here is derived from an EMBL/GenBank/DDBJ whole genome shotgun (WGS) entry which is preliminary data.</text>
</comment>
<dbReference type="RefSeq" id="WP_010757906.1">
    <property type="nucleotide sequence ID" value="NZ_ASWD01000001.1"/>
</dbReference>
<keyword evidence="3" id="KW-1185">Reference proteome</keyword>
<dbReference type="EMBL" id="AJAQ01000026">
    <property type="protein sequence ID" value="EOH92472.1"/>
    <property type="molecule type" value="Genomic_DNA"/>
</dbReference>
<organism evidence="2 3">
    <name type="scientific">Enterococcus pallens ATCC BAA-351</name>
    <dbReference type="NCBI Taxonomy" id="1158607"/>
    <lineage>
        <taxon>Bacteria</taxon>
        <taxon>Bacillati</taxon>
        <taxon>Bacillota</taxon>
        <taxon>Bacilli</taxon>
        <taxon>Lactobacillales</taxon>
        <taxon>Enterococcaceae</taxon>
        <taxon>Enterococcus</taxon>
    </lineage>
</organism>
<protein>
    <submittedName>
        <fullName evidence="2">Uncharacterized protein</fullName>
    </submittedName>
</protein>
<accession>R2Q7K3</accession>
<evidence type="ECO:0000256" key="1">
    <source>
        <dbReference type="SAM" id="MobiDB-lite"/>
    </source>
</evidence>
<dbReference type="AlphaFoldDB" id="R2Q7K3"/>
<dbReference type="Proteomes" id="UP000013782">
    <property type="component" value="Unassembled WGS sequence"/>
</dbReference>
<evidence type="ECO:0000313" key="2">
    <source>
        <dbReference type="EMBL" id="EOH92472.1"/>
    </source>
</evidence>
<gene>
    <name evidence="2" type="ORF">UAU_02924</name>
</gene>